<evidence type="ECO:0000256" key="7">
    <source>
        <dbReference type="ARBA" id="ARBA00023053"/>
    </source>
</evidence>
<evidence type="ECO:0000256" key="3">
    <source>
        <dbReference type="ARBA" id="ARBA00022448"/>
    </source>
</evidence>
<dbReference type="GO" id="GO:0015280">
    <property type="term" value="F:ligand-gated sodium channel activity"/>
    <property type="evidence" value="ECO:0007669"/>
    <property type="project" value="TreeGrafter"/>
</dbReference>
<keyword evidence="7" id="KW-0915">Sodium</keyword>
<dbReference type="Gene3D" id="1.10.287.770">
    <property type="entry name" value="YojJ-like"/>
    <property type="match status" value="1"/>
</dbReference>
<dbReference type="Gene3D" id="1.10.287.820">
    <property type="entry name" value="Acid-sensing ion channel domain"/>
    <property type="match status" value="1"/>
</dbReference>
<evidence type="ECO:0000256" key="9">
    <source>
        <dbReference type="ARBA" id="ARBA00023136"/>
    </source>
</evidence>
<dbReference type="OrthoDB" id="7472934at2759"/>
<dbReference type="GO" id="GO:0005886">
    <property type="term" value="C:plasma membrane"/>
    <property type="evidence" value="ECO:0007669"/>
    <property type="project" value="TreeGrafter"/>
</dbReference>
<proteinExistence type="inferred from homology"/>
<evidence type="ECO:0000256" key="6">
    <source>
        <dbReference type="ARBA" id="ARBA00022989"/>
    </source>
</evidence>
<evidence type="ECO:0008006" key="16">
    <source>
        <dbReference type="Google" id="ProtNLM"/>
    </source>
</evidence>
<keyword evidence="9 13" id="KW-0472">Membrane</keyword>
<evidence type="ECO:0000256" key="8">
    <source>
        <dbReference type="ARBA" id="ARBA00023065"/>
    </source>
</evidence>
<accession>A0A8S0YR85</accession>
<dbReference type="PANTHER" id="PTHR11690:SF175">
    <property type="entry name" value="PICKPOCKET 13-RELATED"/>
    <property type="match status" value="1"/>
</dbReference>
<dbReference type="EMBL" id="CADEBD010000051">
    <property type="protein sequence ID" value="CAB3221911.1"/>
    <property type="molecule type" value="Genomic_DNA"/>
</dbReference>
<name>A0A8S0YR85_ARCPL</name>
<evidence type="ECO:0000256" key="5">
    <source>
        <dbReference type="ARBA" id="ARBA00022692"/>
    </source>
</evidence>
<keyword evidence="11 12" id="KW-0407">Ion channel</keyword>
<evidence type="ECO:0000256" key="11">
    <source>
        <dbReference type="ARBA" id="ARBA00023303"/>
    </source>
</evidence>
<keyword evidence="3 12" id="KW-0813">Transport</keyword>
<keyword evidence="10 12" id="KW-0739">Sodium transport</keyword>
<comment type="caution">
    <text evidence="14">The sequence shown here is derived from an EMBL/GenBank/DDBJ whole genome shotgun (WGS) entry which is preliminary data.</text>
</comment>
<protein>
    <recommendedName>
        <fullName evidence="16">Sodium channel protein Nach</fullName>
    </recommendedName>
</protein>
<comment type="similarity">
    <text evidence="2 12">Belongs to the amiloride-sensitive sodium channel (TC 1.A.6) family.</text>
</comment>
<evidence type="ECO:0000256" key="1">
    <source>
        <dbReference type="ARBA" id="ARBA00004141"/>
    </source>
</evidence>
<dbReference type="AlphaFoldDB" id="A0A8S0YR85"/>
<dbReference type="Pfam" id="PF00858">
    <property type="entry name" value="ASC"/>
    <property type="match status" value="1"/>
</dbReference>
<evidence type="ECO:0000256" key="4">
    <source>
        <dbReference type="ARBA" id="ARBA00022461"/>
    </source>
</evidence>
<dbReference type="InterPro" id="IPR001873">
    <property type="entry name" value="ENaC"/>
</dbReference>
<evidence type="ECO:0000256" key="13">
    <source>
        <dbReference type="SAM" id="Phobius"/>
    </source>
</evidence>
<organism evidence="14 15">
    <name type="scientific">Arctia plantaginis</name>
    <name type="common">Wood tiger moth</name>
    <name type="synonym">Phalaena plantaginis</name>
    <dbReference type="NCBI Taxonomy" id="874455"/>
    <lineage>
        <taxon>Eukaryota</taxon>
        <taxon>Metazoa</taxon>
        <taxon>Ecdysozoa</taxon>
        <taxon>Arthropoda</taxon>
        <taxon>Hexapoda</taxon>
        <taxon>Insecta</taxon>
        <taxon>Pterygota</taxon>
        <taxon>Neoptera</taxon>
        <taxon>Endopterygota</taxon>
        <taxon>Lepidoptera</taxon>
        <taxon>Glossata</taxon>
        <taxon>Ditrysia</taxon>
        <taxon>Noctuoidea</taxon>
        <taxon>Erebidae</taxon>
        <taxon>Arctiinae</taxon>
        <taxon>Arctia</taxon>
    </lineage>
</organism>
<keyword evidence="6 13" id="KW-1133">Transmembrane helix</keyword>
<evidence type="ECO:0000313" key="14">
    <source>
        <dbReference type="EMBL" id="CAB3221911.1"/>
    </source>
</evidence>
<dbReference type="PANTHER" id="PTHR11690">
    <property type="entry name" value="AMILORIDE-SENSITIVE SODIUM CHANNEL-RELATED"/>
    <property type="match status" value="1"/>
</dbReference>
<comment type="subcellular location">
    <subcellularLocation>
        <location evidence="1">Membrane</location>
        <topology evidence="1">Multi-pass membrane protein</topology>
    </subcellularLocation>
</comment>
<keyword evidence="5 12" id="KW-0812">Transmembrane</keyword>
<gene>
    <name evidence="14" type="ORF">APLA_LOCUS1057</name>
</gene>
<evidence type="ECO:0000313" key="15">
    <source>
        <dbReference type="Proteomes" id="UP000494256"/>
    </source>
</evidence>
<evidence type="ECO:0000256" key="10">
    <source>
        <dbReference type="ARBA" id="ARBA00023201"/>
    </source>
</evidence>
<keyword evidence="4 12" id="KW-0894">Sodium channel</keyword>
<evidence type="ECO:0000256" key="2">
    <source>
        <dbReference type="ARBA" id="ARBA00007193"/>
    </source>
</evidence>
<dbReference type="Proteomes" id="UP000494256">
    <property type="component" value="Unassembled WGS sequence"/>
</dbReference>
<reference evidence="14 15" key="1">
    <citation type="submission" date="2020-04" db="EMBL/GenBank/DDBJ databases">
        <authorList>
            <person name="Wallbank WR R."/>
            <person name="Pardo Diaz C."/>
            <person name="Kozak K."/>
            <person name="Martin S."/>
            <person name="Jiggins C."/>
            <person name="Moest M."/>
            <person name="Warren A I."/>
            <person name="Byers J.R.P. K."/>
            <person name="Montejo-Kovacevich G."/>
            <person name="Yen C E."/>
        </authorList>
    </citation>
    <scope>NUCLEOTIDE SEQUENCE [LARGE SCALE GENOMIC DNA]</scope>
</reference>
<keyword evidence="8 12" id="KW-0406">Ion transport</keyword>
<evidence type="ECO:0000256" key="12">
    <source>
        <dbReference type="RuleBase" id="RU000679"/>
    </source>
</evidence>
<feature type="transmembrane region" description="Helical" evidence="13">
    <location>
        <begin position="436"/>
        <end position="456"/>
    </location>
</feature>
<sequence>MLYSIPMISSMKTDVEYKEPWKRYFEIWWNGIKSLPQTTSIHGFKFIADSDRHWVERIFWLIVVALSWYGSSLLIAAQYDAFQNNPISFVVETTYKDWDTEFPSVVVCENDNSDRVEEISDRLWGEDHDFSMEEVLKELAFFKGITYYTSEFCNLVDPLPDCMQNNLSYYANMVRVTCEETLANCSWNGKPFDCCTYFAPMETELGTCFAINTLQGRDKNAPKLDMISNQTTGPGMITFDVMVTANIYILNAEEVPTITTIGSDVLTVGQEVNYKRYITIRNIENDVGARLISPDKRKCRYTDENFLQVYKHYSYTACTVQCRKDAQLKLCNCTNYFMPGVPEHLKCNVSGIICLNSHVHELSVLKARWSHRFGLSCNCLPSCTEAEITITKDFKFTTSENFANVQIVLAVLPSERYRRNVVRGVLDLVVSTGGTGGLFLGASILSFVELFYILLIRPFCDIYSQRDDDPWHRKFGMRKIQDNNFIPNWGWSFNRKRTTVQPINNKDKFLNAGRKD</sequence>